<dbReference type="EMBL" id="CP100355">
    <property type="protein sequence ID" value="UTF54292.1"/>
    <property type="molecule type" value="Genomic_DNA"/>
</dbReference>
<dbReference type="Proteomes" id="UP001056855">
    <property type="component" value="Chromosome"/>
</dbReference>
<evidence type="ECO:0000256" key="2">
    <source>
        <dbReference type="ARBA" id="ARBA00022448"/>
    </source>
</evidence>
<dbReference type="RefSeq" id="WP_254158915.1">
    <property type="nucleotide sequence ID" value="NZ_CP100355.1"/>
</dbReference>
<dbReference type="Gene3D" id="3.40.50.1980">
    <property type="entry name" value="Nitrogenase molybdenum iron protein domain"/>
    <property type="match status" value="2"/>
</dbReference>
<dbReference type="PANTHER" id="PTHR30532:SF1">
    <property type="entry name" value="IRON(3+)-HYDROXAMATE-BINDING PROTEIN FHUD"/>
    <property type="match status" value="1"/>
</dbReference>
<dbReference type="AlphaFoldDB" id="A0A9E7NCQ6"/>
<dbReference type="KEGG" id="sawl:NGM29_03140"/>
<evidence type="ECO:0000256" key="1">
    <source>
        <dbReference type="ARBA" id="ARBA00004196"/>
    </source>
</evidence>
<dbReference type="InterPro" id="IPR051313">
    <property type="entry name" value="Bact_iron-sidero_bind"/>
</dbReference>
<feature type="domain" description="Fe/B12 periplasmic-binding" evidence="5">
    <location>
        <begin position="83"/>
        <end position="382"/>
    </location>
</feature>
<keyword evidence="7" id="KW-1185">Reference proteome</keyword>
<reference evidence="6" key="1">
    <citation type="submission" date="2022-06" db="EMBL/GenBank/DDBJ databases">
        <title>Diverse halophilic archaea isolated from saline environments.</title>
        <authorList>
            <person name="Cui H.-L."/>
        </authorList>
    </citation>
    <scope>NUCLEOTIDE SEQUENCE</scope>
    <source>
        <strain evidence="6">WLHS1</strain>
    </source>
</reference>
<keyword evidence="3" id="KW-0732">Signal</keyword>
<comment type="subcellular location">
    <subcellularLocation>
        <location evidence="1">Cell envelope</location>
    </subcellularLocation>
</comment>
<dbReference type="InterPro" id="IPR002491">
    <property type="entry name" value="ABC_transptr_periplasmic_BD"/>
</dbReference>
<sequence length="396" mass="43790">MKSNRTRRAVLTAGTAALAGLAGCVSGTDREGEGDPDSNDGNGTDDGTESENSSDSNGNEGNGSYSVTMEPVGTLEFDQPPERWATYFSGYADMGVALGVGDGLLSVGNAPRYHTQYYDELEGVSVEKDDLVQLIGEGGIDKEVFYELEADLHLMDPNWLVKNGAFNLEQSDVDEISTEIAPFMGNVIFRQTDPWHDYRYYSLYEAFEIVAQIFQREERYEAFASLHDEFISDVQAELPPESERPNALLVWGGEEPEAFSPYRLGEGTSKKQWRDLGIGDALEGTGVDGLSTDDRGQIDYETMLEVDPDVLLVRGHEAKSAEEFEDSVLAFMQDHPMASDLTAVQDERVFRGGPLYQGPIINLFTMERAALELFPDRFEGDLFDRERVAEIVTDGS</sequence>
<accession>A0A9E7NCQ6</accession>
<feature type="compositionally biased region" description="Low complexity" evidence="4">
    <location>
        <begin position="50"/>
        <end position="64"/>
    </location>
</feature>
<dbReference type="GeneID" id="73289008"/>
<gene>
    <name evidence="6" type="ORF">NGM29_03140</name>
</gene>
<evidence type="ECO:0000313" key="6">
    <source>
        <dbReference type="EMBL" id="UTF54292.1"/>
    </source>
</evidence>
<feature type="region of interest" description="Disordered" evidence="4">
    <location>
        <begin position="22"/>
        <end position="68"/>
    </location>
</feature>
<keyword evidence="2" id="KW-0813">Transport</keyword>
<evidence type="ECO:0000259" key="5">
    <source>
        <dbReference type="PROSITE" id="PS50983"/>
    </source>
</evidence>
<dbReference type="PROSITE" id="PS50983">
    <property type="entry name" value="FE_B12_PBP"/>
    <property type="match status" value="1"/>
</dbReference>
<evidence type="ECO:0000313" key="7">
    <source>
        <dbReference type="Proteomes" id="UP001056855"/>
    </source>
</evidence>
<dbReference type="SUPFAM" id="SSF53807">
    <property type="entry name" value="Helical backbone' metal receptor"/>
    <property type="match status" value="1"/>
</dbReference>
<dbReference type="PROSITE" id="PS51257">
    <property type="entry name" value="PROKAR_LIPOPROTEIN"/>
    <property type="match status" value="1"/>
</dbReference>
<evidence type="ECO:0000256" key="4">
    <source>
        <dbReference type="SAM" id="MobiDB-lite"/>
    </source>
</evidence>
<dbReference type="Pfam" id="PF01497">
    <property type="entry name" value="Peripla_BP_2"/>
    <property type="match status" value="1"/>
</dbReference>
<proteinExistence type="predicted"/>
<protein>
    <submittedName>
        <fullName evidence="6">ABC transporter substrate-binding protein</fullName>
    </submittedName>
</protein>
<dbReference type="PANTHER" id="PTHR30532">
    <property type="entry name" value="IRON III DICITRATE-BINDING PERIPLASMIC PROTEIN"/>
    <property type="match status" value="1"/>
</dbReference>
<name>A0A9E7NCQ6_9EURY</name>
<organism evidence="6 7">
    <name type="scientific">Natronosalvus rutilus</name>
    <dbReference type="NCBI Taxonomy" id="2953753"/>
    <lineage>
        <taxon>Archaea</taxon>
        <taxon>Methanobacteriati</taxon>
        <taxon>Methanobacteriota</taxon>
        <taxon>Stenosarchaea group</taxon>
        <taxon>Halobacteria</taxon>
        <taxon>Halobacteriales</taxon>
        <taxon>Natrialbaceae</taxon>
        <taxon>Natronosalvus</taxon>
    </lineage>
</organism>
<evidence type="ECO:0000256" key="3">
    <source>
        <dbReference type="ARBA" id="ARBA00022729"/>
    </source>
</evidence>